<sequence>MSYMSENSCASSTVYILLANIATALAIFFGEFSEKFQRCLIRQNEVCPSLIENWSASQRICFANEWANDHGLCEESDAPSEVIESQTREGSILEMICECKNEAALNIFEQAFEFNGQRKRNNFTTTNCHLDLAK</sequence>
<comment type="caution">
    <text evidence="1">The sequence shown here is derived from an EMBL/GenBank/DDBJ whole genome shotgun (WGS) entry which is preliminary data.</text>
</comment>
<gene>
    <name evidence="1" type="ORF">PACLA_8A074205</name>
</gene>
<name>A0A7D9H7Z9_PARCT</name>
<dbReference type="EMBL" id="CACRXK020000022">
    <property type="protein sequence ID" value="CAB3976955.1"/>
    <property type="molecule type" value="Genomic_DNA"/>
</dbReference>
<dbReference type="AlphaFoldDB" id="A0A7D9H7Z9"/>
<proteinExistence type="predicted"/>
<organism evidence="1 2">
    <name type="scientific">Paramuricea clavata</name>
    <name type="common">Red gorgonian</name>
    <name type="synonym">Violescent sea-whip</name>
    <dbReference type="NCBI Taxonomy" id="317549"/>
    <lineage>
        <taxon>Eukaryota</taxon>
        <taxon>Metazoa</taxon>
        <taxon>Cnidaria</taxon>
        <taxon>Anthozoa</taxon>
        <taxon>Octocorallia</taxon>
        <taxon>Malacalcyonacea</taxon>
        <taxon>Plexauridae</taxon>
        <taxon>Paramuricea</taxon>
    </lineage>
</organism>
<dbReference type="Proteomes" id="UP001152795">
    <property type="component" value="Unassembled WGS sequence"/>
</dbReference>
<evidence type="ECO:0000313" key="1">
    <source>
        <dbReference type="EMBL" id="CAB3976955.1"/>
    </source>
</evidence>
<evidence type="ECO:0000313" key="2">
    <source>
        <dbReference type="Proteomes" id="UP001152795"/>
    </source>
</evidence>
<keyword evidence="2" id="KW-1185">Reference proteome</keyword>
<accession>A0A7D9H7Z9</accession>
<protein>
    <submittedName>
        <fullName evidence="1">Uncharacterized protein</fullName>
    </submittedName>
</protein>
<reference evidence="1" key="1">
    <citation type="submission" date="2020-04" db="EMBL/GenBank/DDBJ databases">
        <authorList>
            <person name="Alioto T."/>
            <person name="Alioto T."/>
            <person name="Gomez Garrido J."/>
        </authorList>
    </citation>
    <scope>NUCLEOTIDE SEQUENCE</scope>
    <source>
        <strain evidence="1">A484AB</strain>
    </source>
</reference>